<protein>
    <submittedName>
        <fullName evidence="2">Putative cytoplasmic protein</fullName>
    </submittedName>
</protein>
<dbReference type="SMART" id="SM00507">
    <property type="entry name" value="HNHc"/>
    <property type="match status" value="1"/>
</dbReference>
<gene>
    <name evidence="2" type="ORF">ECVG_00934</name>
</gene>
<dbReference type="EMBL" id="ADJB01000058">
    <property type="protein sequence ID" value="OSL08753.1"/>
    <property type="molecule type" value="Genomic_DNA"/>
</dbReference>
<evidence type="ECO:0000259" key="1">
    <source>
        <dbReference type="SMART" id="SM00507"/>
    </source>
</evidence>
<name>A0A1X3JGL9_ECOLX</name>
<dbReference type="InterPro" id="IPR003615">
    <property type="entry name" value="HNH_nuc"/>
</dbReference>
<dbReference type="InterPro" id="IPR010373">
    <property type="entry name" value="DUF968"/>
</dbReference>
<accession>A0A1X3JGL9</accession>
<organism evidence="2 3">
    <name type="scientific">Escherichia coli H386</name>
    <dbReference type="NCBI Taxonomy" id="656397"/>
    <lineage>
        <taxon>Bacteria</taxon>
        <taxon>Pseudomonadati</taxon>
        <taxon>Pseudomonadota</taxon>
        <taxon>Gammaproteobacteria</taxon>
        <taxon>Enterobacterales</taxon>
        <taxon>Enterobacteriaceae</taxon>
        <taxon>Escherichia</taxon>
    </lineage>
</organism>
<dbReference type="AlphaFoldDB" id="A0A1X3JGL9"/>
<feature type="domain" description="HNH nuclease" evidence="1">
    <location>
        <begin position="256"/>
        <end position="305"/>
    </location>
</feature>
<dbReference type="Pfam" id="PF06147">
    <property type="entry name" value="DUF968"/>
    <property type="match status" value="1"/>
</dbReference>
<dbReference type="Proteomes" id="UP000193045">
    <property type="component" value="Unassembled WGS sequence"/>
</dbReference>
<dbReference type="CDD" id="cd00085">
    <property type="entry name" value="HNHc"/>
    <property type="match status" value="1"/>
</dbReference>
<dbReference type="Gene3D" id="3.30.40.190">
    <property type="match status" value="1"/>
</dbReference>
<evidence type="ECO:0000313" key="2">
    <source>
        <dbReference type="EMBL" id="OSL08753.1"/>
    </source>
</evidence>
<proteinExistence type="predicted"/>
<reference evidence="2 3" key="1">
    <citation type="submission" date="2010-04" db="EMBL/GenBank/DDBJ databases">
        <title>The Genome Sequence of Escherichia coli H386.</title>
        <authorList>
            <consortium name="The Broad Institute Genome Sequencing Platform"/>
            <consortium name="The Broad Institute Genome Sequencing Center for Infectious Disease"/>
            <person name="Feldgarden M."/>
            <person name="Gordon D.M."/>
            <person name="Johnson J.R."/>
            <person name="Johnston B.D."/>
            <person name="Young S."/>
            <person name="Zeng Q."/>
            <person name="Koehrsen M."/>
            <person name="Alvarado L."/>
            <person name="Berlin A.M."/>
            <person name="Borenstein D."/>
            <person name="Chapman S.B."/>
            <person name="Chen Z."/>
            <person name="Engels R."/>
            <person name="Freedman E."/>
            <person name="Gellesch M."/>
            <person name="Goldberg J."/>
            <person name="Griggs A."/>
            <person name="Gujja S."/>
            <person name="Heilman E.R."/>
            <person name="Heiman D.I."/>
            <person name="Hepburn T.A."/>
            <person name="Howarth C."/>
            <person name="Jen D."/>
            <person name="Larson L."/>
            <person name="Mehta T."/>
            <person name="Park D."/>
            <person name="Pearson M."/>
            <person name="Richards J."/>
            <person name="Roberts A."/>
            <person name="Saif S."/>
            <person name="Shea T.D."/>
            <person name="Shenoy N."/>
            <person name="Sisk P."/>
            <person name="Stolte C."/>
            <person name="Sykes S.N."/>
            <person name="Walk T."/>
            <person name="White J."/>
            <person name="Yandava C."/>
            <person name="Haas B."/>
            <person name="Henn M.R."/>
            <person name="Nusbaum C."/>
            <person name="Birren B."/>
        </authorList>
    </citation>
    <scope>NUCLEOTIDE SEQUENCE [LARGE SCALE GENOMIC DNA]</scope>
    <source>
        <strain evidence="2 3">H386</strain>
    </source>
</reference>
<comment type="caution">
    <text evidence="2">The sequence shown here is derived from an EMBL/GenBank/DDBJ whole genome shotgun (WGS) entry which is preliminary data.</text>
</comment>
<evidence type="ECO:0000313" key="3">
    <source>
        <dbReference type="Proteomes" id="UP000193045"/>
    </source>
</evidence>
<sequence>MHSISFAEVTVRALLTPEIAPRMGIVLFRPGSELMPLFMQGRVLLEPEPERYSSFASGAVPAASQPLADDPAVRAVFRNEAVIRCTGGVECLESWLLREKGCQWPHSGWHSENMTTMRHAPGAIRLCWHCDNLLRDQFTERLEAMATDNCARWVLSVVRRDLGFDDSHVVTMPELCWWLIRNDLADALPESAARKALRLPKPVVPSVTRESDLVPSVTATSIIQDKAKKVLALKVDPESPESFMLRPKRRRWVNEKYTRWVKTQPCACCGKPADDPHHLIGHGQGGMGTKAHDLFVLPLCRKHHDELHADTVAFEEKYGSQLELIFRFIDRALAIGVLA</sequence>